<dbReference type="SUPFAM" id="SSF52096">
    <property type="entry name" value="ClpP/crotonase"/>
    <property type="match status" value="1"/>
</dbReference>
<dbReference type="AlphaFoldDB" id="A0A3B1IRY9"/>
<dbReference type="InParanoid" id="A0A3B1IRY9"/>
<name>A0A3B1IRY9_ASTMX</name>
<evidence type="ECO:0000256" key="1">
    <source>
        <dbReference type="ARBA" id="ARBA00005254"/>
    </source>
</evidence>
<dbReference type="Bgee" id="ENSAMXG00000030904">
    <property type="expression patterns" value="Expressed in heart and 12 other cell types or tissues"/>
</dbReference>
<reference evidence="3" key="4">
    <citation type="submission" date="2025-09" db="UniProtKB">
        <authorList>
            <consortium name="Ensembl"/>
        </authorList>
    </citation>
    <scope>IDENTIFICATION</scope>
</reference>
<dbReference type="Gene3D" id="3.90.226.10">
    <property type="entry name" value="2-enoyl-CoA Hydratase, Chain A, domain 1"/>
    <property type="match status" value="1"/>
</dbReference>
<accession>A0A3B1IRY9</accession>
<keyword evidence="4" id="KW-1185">Reference proteome</keyword>
<reference evidence="4" key="2">
    <citation type="journal article" date="2014" name="Nat. Commun.">
        <title>The cavefish genome reveals candidate genes for eye loss.</title>
        <authorList>
            <person name="McGaugh S.E."/>
            <person name="Gross J.B."/>
            <person name="Aken B."/>
            <person name="Blin M."/>
            <person name="Borowsky R."/>
            <person name="Chalopin D."/>
            <person name="Hinaux H."/>
            <person name="Jeffery W.R."/>
            <person name="Keene A."/>
            <person name="Ma L."/>
            <person name="Minx P."/>
            <person name="Murphy D."/>
            <person name="O'Quin K.E."/>
            <person name="Retaux S."/>
            <person name="Rohner N."/>
            <person name="Searle S.M."/>
            <person name="Stahl B.A."/>
            <person name="Tabin C."/>
            <person name="Volff J.N."/>
            <person name="Yoshizawa M."/>
            <person name="Warren W.C."/>
        </authorList>
    </citation>
    <scope>NUCLEOTIDE SEQUENCE [LARGE SCALE GENOMIC DNA]</scope>
    <source>
        <strain evidence="4">female</strain>
    </source>
</reference>
<dbReference type="PROSITE" id="PS00166">
    <property type="entry name" value="ENOYL_COA_HYDRATASE"/>
    <property type="match status" value="1"/>
</dbReference>
<organism evidence="3 4">
    <name type="scientific">Astyanax mexicanus</name>
    <name type="common">Blind cave fish</name>
    <name type="synonym">Astyanax fasciatus mexicanus</name>
    <dbReference type="NCBI Taxonomy" id="7994"/>
    <lineage>
        <taxon>Eukaryota</taxon>
        <taxon>Metazoa</taxon>
        <taxon>Chordata</taxon>
        <taxon>Craniata</taxon>
        <taxon>Vertebrata</taxon>
        <taxon>Euteleostomi</taxon>
        <taxon>Actinopterygii</taxon>
        <taxon>Neopterygii</taxon>
        <taxon>Teleostei</taxon>
        <taxon>Ostariophysi</taxon>
        <taxon>Characiformes</taxon>
        <taxon>Characoidei</taxon>
        <taxon>Acestrorhamphidae</taxon>
        <taxon>Acestrorhamphinae</taxon>
        <taxon>Astyanax</taxon>
    </lineage>
</organism>
<sequence length="313" mass="33357">MALRTFRFVMNGHFRLRSSLARYEELSLITAGRLCYSSAASDHPTQTAGQTVVTERKGVVVTVGINRSEVRNAVNQETAQRLTKELSAFDQDDTLSVAVLHGIGGNFCAGYDLKELSQDAASVKLGQDVSQGPGPMGPSRMRLSKPLIAAVSGFAVAGGFELALLADIRVVEESAIMGVFCRRFGVPLIDGGTVRLPALISLSRALDLILTGRPVGAQEALAYGLANRVVPDGQALQAAVELAEQISSFPQLCLRADRNSAYHSTFDSSSFTEAMQFEMDHGQPIISAESVKGAGRFAAGAGRGGRFFESDQK</sequence>
<dbReference type="CDD" id="cd06558">
    <property type="entry name" value="crotonase-like"/>
    <property type="match status" value="1"/>
</dbReference>
<dbReference type="GO" id="GO:0003824">
    <property type="term" value="F:catalytic activity"/>
    <property type="evidence" value="ECO:0007669"/>
    <property type="project" value="InterPro"/>
</dbReference>
<dbReference type="PANTHER" id="PTHR43802">
    <property type="entry name" value="ENOYL-COA HYDRATASE"/>
    <property type="match status" value="1"/>
</dbReference>
<dbReference type="InterPro" id="IPR001753">
    <property type="entry name" value="Enoyl-CoA_hydra/iso"/>
</dbReference>
<proteinExistence type="inferred from homology"/>
<dbReference type="Ensembl" id="ENSAMXT00000042868.1">
    <property type="protein sequence ID" value="ENSAMXP00000031934.1"/>
    <property type="gene ID" value="ENSAMXG00000030904.1"/>
</dbReference>
<evidence type="ECO:0000313" key="3">
    <source>
        <dbReference type="Ensembl" id="ENSAMXP00000031934.1"/>
    </source>
</evidence>
<dbReference type="PANTHER" id="PTHR43802:SF1">
    <property type="entry name" value="IP11341P-RELATED"/>
    <property type="match status" value="1"/>
</dbReference>
<evidence type="ECO:0000313" key="4">
    <source>
        <dbReference type="Proteomes" id="UP000018467"/>
    </source>
</evidence>
<protein>
    <submittedName>
        <fullName evidence="3">Zgc:101569</fullName>
    </submittedName>
</protein>
<dbReference type="STRING" id="7994.ENSAMXP00000031934"/>
<evidence type="ECO:0000256" key="2">
    <source>
        <dbReference type="RuleBase" id="RU003707"/>
    </source>
</evidence>
<dbReference type="Gene3D" id="1.10.287.2460">
    <property type="match status" value="1"/>
</dbReference>
<dbReference type="InterPro" id="IPR029045">
    <property type="entry name" value="ClpP/crotonase-like_dom_sf"/>
</dbReference>
<dbReference type="InterPro" id="IPR018376">
    <property type="entry name" value="Enoyl-CoA_hyd/isom_CS"/>
</dbReference>
<dbReference type="Pfam" id="PF00378">
    <property type="entry name" value="ECH_1"/>
    <property type="match status" value="1"/>
</dbReference>
<comment type="similarity">
    <text evidence="1 2">Belongs to the enoyl-CoA hydratase/isomerase family.</text>
</comment>
<dbReference type="NCBIfam" id="NF006108">
    <property type="entry name" value="PRK08259.1"/>
    <property type="match status" value="1"/>
</dbReference>
<dbReference type="GeneTree" id="ENSGT00940000165685"/>
<dbReference type="Proteomes" id="UP000018467">
    <property type="component" value="Unassembled WGS sequence"/>
</dbReference>
<reference evidence="3" key="3">
    <citation type="submission" date="2025-08" db="UniProtKB">
        <authorList>
            <consortium name="Ensembl"/>
        </authorList>
    </citation>
    <scope>IDENTIFICATION</scope>
</reference>
<reference evidence="4" key="1">
    <citation type="submission" date="2013-03" db="EMBL/GenBank/DDBJ databases">
        <authorList>
            <person name="Jeffery W."/>
            <person name="Warren W."/>
            <person name="Wilson R.K."/>
        </authorList>
    </citation>
    <scope>NUCLEOTIDE SEQUENCE</scope>
    <source>
        <strain evidence="4">female</strain>
    </source>
</reference>